<dbReference type="AlphaFoldDB" id="A0A374P329"/>
<dbReference type="SUPFAM" id="SSF52540">
    <property type="entry name" value="P-loop containing nucleoside triphosphate hydrolases"/>
    <property type="match status" value="1"/>
</dbReference>
<evidence type="ECO:0000313" key="8">
    <source>
        <dbReference type="Proteomes" id="UP000261023"/>
    </source>
</evidence>
<feature type="domain" description="AAA+ ATPase" evidence="4">
    <location>
        <begin position="358"/>
        <end position="521"/>
    </location>
</feature>
<proteinExistence type="predicted"/>
<keyword evidence="1" id="KW-0547">Nucleotide-binding</keyword>
<dbReference type="InterPro" id="IPR027417">
    <property type="entry name" value="P-loop_NTPase"/>
</dbReference>
<evidence type="ECO:0000313" key="9">
    <source>
        <dbReference type="Proteomes" id="UP000263014"/>
    </source>
</evidence>
<dbReference type="EMBL" id="QTJW01000003">
    <property type="protein sequence ID" value="RGD71632.1"/>
    <property type="molecule type" value="Genomic_DNA"/>
</dbReference>
<dbReference type="SMART" id="SM00382">
    <property type="entry name" value="AAA"/>
    <property type="match status" value="1"/>
</dbReference>
<keyword evidence="2" id="KW-0067">ATP-binding</keyword>
<keyword evidence="3" id="KW-0143">Chaperone</keyword>
<dbReference type="GO" id="GO:0005737">
    <property type="term" value="C:cytoplasm"/>
    <property type="evidence" value="ECO:0007669"/>
    <property type="project" value="TreeGrafter"/>
</dbReference>
<dbReference type="Pfam" id="PF07724">
    <property type="entry name" value="AAA_2"/>
    <property type="match status" value="1"/>
</dbReference>
<evidence type="ECO:0000259" key="5">
    <source>
        <dbReference type="SMART" id="SM01086"/>
    </source>
</evidence>
<sequence>MAKWHRELEIFTKIKPIIILDGNVLDVYQYPVDGTTVKGSIVRLTDYLYYFFMDRGYKSIVEYDSLQGFHNDCNPDMVDSFAELCGAGGTSRTMARSAGTQGASRSVPSGYSIAAPFKGAGKGSAPDLIRKSMAQHERPSAVILNMASRYIPTPDNLTQEEVDSFTSLVHGSLEAKDVRSGDGTLKNVLVMVVNKLNDLPAWFYLQNPNVKTISINTPSKEERELLVKGDNFETFFEKMTYQEDKAYYEQNPQELEKIQDKFVALTSGFCFTELNGLRRLCKNERLHIHEMCEVIDLYRYGIRENPWKLLDLDEIRNGKTHFEERVKGQSVAQEKTLDIMKRAIVGLSGAQGSSHNRPKGVLFFAGPTGTGKTETAKTLAEIIFGHEDRCIRFDMSEYSQSHSDQKLLGAPPGYVGYEAGGQLTNAVRENPFSILLFDEIEKAHPSILDKFLQILEDGRMTDGQGRTVYFSECIIIFTSNLGIYTVDQYGRRQENVSMDMAYEEVSARIRSTIEEYFKLQLGRPEILNRIGDNIVIFDYIRRDVADQILNSQLKKICRTMADEKQITLEVSAESRETLKEYAYRNLQNGGRGIGNVVESMFINPLSRFLFDHNVFDNARVEVLAIDTMSSPAVISGKIRENAEEGER</sequence>
<dbReference type="GO" id="GO:0005524">
    <property type="term" value="F:ATP binding"/>
    <property type="evidence" value="ECO:0007669"/>
    <property type="project" value="UniProtKB-KW"/>
</dbReference>
<dbReference type="Proteomes" id="UP000261023">
    <property type="component" value="Unassembled WGS sequence"/>
</dbReference>
<feature type="domain" description="Clp ATPase C-terminal" evidence="5">
    <location>
        <begin position="540"/>
        <end position="633"/>
    </location>
</feature>
<dbReference type="InterPro" id="IPR050130">
    <property type="entry name" value="ClpA_ClpB"/>
</dbReference>
<accession>A0A374P329</accession>
<dbReference type="EMBL" id="QSON01000015">
    <property type="protein sequence ID" value="RGI98772.1"/>
    <property type="molecule type" value="Genomic_DNA"/>
</dbReference>
<protein>
    <submittedName>
        <fullName evidence="7">AAA family ATPase</fullName>
    </submittedName>
</protein>
<evidence type="ECO:0000256" key="2">
    <source>
        <dbReference type="ARBA" id="ARBA00022840"/>
    </source>
</evidence>
<dbReference type="InterPro" id="IPR001270">
    <property type="entry name" value="ClpA/B"/>
</dbReference>
<gene>
    <name evidence="6" type="ORF">DWX31_04945</name>
    <name evidence="7" type="ORF">DXD79_24860</name>
</gene>
<dbReference type="InterPro" id="IPR019489">
    <property type="entry name" value="Clp_ATPase_C"/>
</dbReference>
<dbReference type="SMART" id="SM01086">
    <property type="entry name" value="ClpB_D2-small"/>
    <property type="match status" value="1"/>
</dbReference>
<dbReference type="PRINTS" id="PR00300">
    <property type="entry name" value="CLPPROTEASEA"/>
</dbReference>
<evidence type="ECO:0000256" key="3">
    <source>
        <dbReference type="ARBA" id="ARBA00023186"/>
    </source>
</evidence>
<evidence type="ECO:0000259" key="4">
    <source>
        <dbReference type="SMART" id="SM00382"/>
    </source>
</evidence>
<dbReference type="PANTHER" id="PTHR11638:SF18">
    <property type="entry name" value="HEAT SHOCK PROTEIN 104"/>
    <property type="match status" value="1"/>
</dbReference>
<dbReference type="Gene3D" id="3.40.50.300">
    <property type="entry name" value="P-loop containing nucleotide triphosphate hydrolases"/>
    <property type="match status" value="1"/>
</dbReference>
<dbReference type="GO" id="GO:0034605">
    <property type="term" value="P:cellular response to heat"/>
    <property type="evidence" value="ECO:0007669"/>
    <property type="project" value="TreeGrafter"/>
</dbReference>
<dbReference type="InterPro" id="IPR003593">
    <property type="entry name" value="AAA+_ATPase"/>
</dbReference>
<dbReference type="GO" id="GO:0016887">
    <property type="term" value="F:ATP hydrolysis activity"/>
    <property type="evidence" value="ECO:0007669"/>
    <property type="project" value="InterPro"/>
</dbReference>
<dbReference type="Pfam" id="PF10431">
    <property type="entry name" value="ClpB_D2-small"/>
    <property type="match status" value="1"/>
</dbReference>
<comment type="caution">
    <text evidence="7">The sequence shown here is derived from an EMBL/GenBank/DDBJ whole genome shotgun (WGS) entry which is preliminary data.</text>
</comment>
<organism evidence="7 9">
    <name type="scientific">Hungatella hathewayi</name>
    <dbReference type="NCBI Taxonomy" id="154046"/>
    <lineage>
        <taxon>Bacteria</taxon>
        <taxon>Bacillati</taxon>
        <taxon>Bacillota</taxon>
        <taxon>Clostridia</taxon>
        <taxon>Lachnospirales</taxon>
        <taxon>Lachnospiraceae</taxon>
        <taxon>Hungatella</taxon>
    </lineage>
</organism>
<dbReference type="OrthoDB" id="9803641at2"/>
<dbReference type="PANTHER" id="PTHR11638">
    <property type="entry name" value="ATP-DEPENDENT CLP PROTEASE"/>
    <property type="match status" value="1"/>
</dbReference>
<dbReference type="InterPro" id="IPR003959">
    <property type="entry name" value="ATPase_AAA_core"/>
</dbReference>
<evidence type="ECO:0000313" key="6">
    <source>
        <dbReference type="EMBL" id="RGD71632.1"/>
    </source>
</evidence>
<name>A0A374P329_9FIRM</name>
<evidence type="ECO:0000256" key="1">
    <source>
        <dbReference type="ARBA" id="ARBA00022741"/>
    </source>
</evidence>
<evidence type="ECO:0000313" key="7">
    <source>
        <dbReference type="EMBL" id="RGI98772.1"/>
    </source>
</evidence>
<dbReference type="RefSeq" id="WP_002603080.1">
    <property type="nucleotide sequence ID" value="NZ_QSON01000015.1"/>
</dbReference>
<dbReference type="Gene3D" id="1.10.8.60">
    <property type="match status" value="1"/>
</dbReference>
<dbReference type="Proteomes" id="UP000263014">
    <property type="component" value="Unassembled WGS sequence"/>
</dbReference>
<dbReference type="CDD" id="cd19499">
    <property type="entry name" value="RecA-like_ClpB_Hsp104-like"/>
    <property type="match status" value="1"/>
</dbReference>
<reference evidence="8 9" key="1">
    <citation type="submission" date="2018-08" db="EMBL/GenBank/DDBJ databases">
        <title>A genome reference for cultivated species of the human gut microbiota.</title>
        <authorList>
            <person name="Zou Y."/>
            <person name="Xue W."/>
            <person name="Luo G."/>
        </authorList>
    </citation>
    <scope>NUCLEOTIDE SEQUENCE [LARGE SCALE GENOMIC DNA]</scope>
    <source>
        <strain evidence="6 8">AF19-13AC</strain>
        <strain evidence="7 9">TM09-12</strain>
    </source>
</reference>